<sequence length="284" mass="31795">RHRLCITTLVKMSEVTPETPVRKLRFSTLRAIADLLDPLAAWRSVMSGIYEANGEPRYSQLKARRFEALVQQGKSPTMELLFDWGTSDCTVADLVQILIQNELLAAVSILLPHHSVCQRDTGLVVFSLNELKAMTQGWDDRPVTDGGCRLGSGGFGVVYRGQMRDTYVAVKKLNEICDNSHEDLKTQFYQEIQTLRSLTHVNVVRLLGCSSEGRTVCVVYEHLANGSLLDVLQSPERAAALLWKIRCSISTGAARGLSFLHLNKHTHRDIKRLRSFHDAATSDF</sequence>
<keyword evidence="1" id="KW-0067">ATP-binding</keyword>
<dbReference type="InterPro" id="IPR011009">
    <property type="entry name" value="Kinase-like_dom_sf"/>
</dbReference>
<dbReference type="InterPro" id="IPR051824">
    <property type="entry name" value="LRR_Rcpt-Like_S/T_Kinase"/>
</dbReference>
<dbReference type="InterPro" id="IPR011029">
    <property type="entry name" value="DEATH-like_dom_sf"/>
</dbReference>
<dbReference type="InterPro" id="IPR017441">
    <property type="entry name" value="Protein_kinase_ATP_BS"/>
</dbReference>
<dbReference type="InterPro" id="IPR001245">
    <property type="entry name" value="Ser-Thr/Tyr_kinase_cat_dom"/>
</dbReference>
<dbReference type="AlphaFoldDB" id="A0A553MSW9"/>
<dbReference type="Proteomes" id="UP000316079">
    <property type="component" value="Unassembled WGS sequence"/>
</dbReference>
<dbReference type="Gene3D" id="3.30.200.20">
    <property type="entry name" value="Phosphorylase Kinase, domain 1"/>
    <property type="match status" value="1"/>
</dbReference>
<evidence type="ECO:0000313" key="3">
    <source>
        <dbReference type="EMBL" id="TRY56267.1"/>
    </source>
</evidence>
<accession>A0A553MSW9</accession>
<organism evidence="3 4">
    <name type="scientific">Danionella cerebrum</name>
    <dbReference type="NCBI Taxonomy" id="2873325"/>
    <lineage>
        <taxon>Eukaryota</taxon>
        <taxon>Metazoa</taxon>
        <taxon>Chordata</taxon>
        <taxon>Craniata</taxon>
        <taxon>Vertebrata</taxon>
        <taxon>Euteleostomi</taxon>
        <taxon>Actinopterygii</taxon>
        <taxon>Neopterygii</taxon>
        <taxon>Teleostei</taxon>
        <taxon>Ostariophysi</taxon>
        <taxon>Cypriniformes</taxon>
        <taxon>Danionidae</taxon>
        <taxon>Danioninae</taxon>
        <taxon>Danionella</taxon>
    </lineage>
</organism>
<name>A0A553MSW9_9TELE</name>
<dbReference type="PANTHER" id="PTHR48006:SF66">
    <property type="entry name" value="PROTEIN KINASE DOMAIN-CONTAINING PROTEIN"/>
    <property type="match status" value="1"/>
</dbReference>
<dbReference type="InterPro" id="IPR000719">
    <property type="entry name" value="Prot_kinase_dom"/>
</dbReference>
<feature type="non-terminal residue" evidence="3">
    <location>
        <position position="1"/>
    </location>
</feature>
<evidence type="ECO:0000256" key="1">
    <source>
        <dbReference type="PROSITE-ProRule" id="PRU10141"/>
    </source>
</evidence>
<dbReference type="PROSITE" id="PS50011">
    <property type="entry name" value="PROTEIN_KINASE_DOM"/>
    <property type="match status" value="1"/>
</dbReference>
<dbReference type="OrthoDB" id="4062651at2759"/>
<dbReference type="Gene3D" id="1.10.510.10">
    <property type="entry name" value="Transferase(Phosphotransferase) domain 1"/>
    <property type="match status" value="1"/>
</dbReference>
<dbReference type="STRING" id="623744.A0A553MSW9"/>
<evidence type="ECO:0000313" key="4">
    <source>
        <dbReference type="Proteomes" id="UP000316079"/>
    </source>
</evidence>
<dbReference type="Pfam" id="PF07714">
    <property type="entry name" value="PK_Tyr_Ser-Thr"/>
    <property type="match status" value="1"/>
</dbReference>
<dbReference type="GO" id="GO:0005524">
    <property type="term" value="F:ATP binding"/>
    <property type="evidence" value="ECO:0007669"/>
    <property type="project" value="UniProtKB-UniRule"/>
</dbReference>
<dbReference type="SUPFAM" id="SSF56112">
    <property type="entry name" value="Protein kinase-like (PK-like)"/>
    <property type="match status" value="1"/>
</dbReference>
<dbReference type="GO" id="GO:0043123">
    <property type="term" value="P:positive regulation of canonical NF-kappaB signal transduction"/>
    <property type="evidence" value="ECO:0007669"/>
    <property type="project" value="UniProtKB-ARBA"/>
</dbReference>
<evidence type="ECO:0000259" key="2">
    <source>
        <dbReference type="PROSITE" id="PS50011"/>
    </source>
</evidence>
<feature type="binding site" evidence="1">
    <location>
        <position position="172"/>
    </location>
    <ligand>
        <name>ATP</name>
        <dbReference type="ChEBI" id="CHEBI:30616"/>
    </ligand>
</feature>
<dbReference type="GO" id="GO:0004672">
    <property type="term" value="F:protein kinase activity"/>
    <property type="evidence" value="ECO:0007669"/>
    <property type="project" value="InterPro"/>
</dbReference>
<dbReference type="PROSITE" id="PS00107">
    <property type="entry name" value="PROTEIN_KINASE_ATP"/>
    <property type="match status" value="1"/>
</dbReference>
<comment type="caution">
    <text evidence="3">The sequence shown here is derived from an EMBL/GenBank/DDBJ whole genome shotgun (WGS) entry which is preliminary data.</text>
</comment>
<keyword evidence="1" id="KW-0547">Nucleotide-binding</keyword>
<feature type="domain" description="Protein kinase" evidence="2">
    <location>
        <begin position="144"/>
        <end position="284"/>
    </location>
</feature>
<dbReference type="EMBL" id="SRMA01027290">
    <property type="protein sequence ID" value="TRY56267.1"/>
    <property type="molecule type" value="Genomic_DNA"/>
</dbReference>
<dbReference type="GO" id="GO:0031349">
    <property type="term" value="P:positive regulation of defense response"/>
    <property type="evidence" value="ECO:0007669"/>
    <property type="project" value="UniProtKB-ARBA"/>
</dbReference>
<proteinExistence type="predicted"/>
<dbReference type="SUPFAM" id="SSF47986">
    <property type="entry name" value="DEATH domain"/>
    <property type="match status" value="1"/>
</dbReference>
<dbReference type="PANTHER" id="PTHR48006">
    <property type="entry name" value="LEUCINE-RICH REPEAT-CONTAINING PROTEIN DDB_G0281931-RELATED"/>
    <property type="match status" value="1"/>
</dbReference>
<protein>
    <recommendedName>
        <fullName evidence="2">Protein kinase domain-containing protein</fullName>
    </recommendedName>
</protein>
<dbReference type="Gene3D" id="1.10.533.10">
    <property type="entry name" value="Death Domain, Fas"/>
    <property type="match status" value="1"/>
</dbReference>
<reference evidence="3 4" key="1">
    <citation type="journal article" date="2019" name="Sci. Data">
        <title>Hybrid genome assembly and annotation of Danionella translucida.</title>
        <authorList>
            <person name="Kadobianskyi M."/>
            <person name="Schulze L."/>
            <person name="Schuelke M."/>
            <person name="Judkewitz B."/>
        </authorList>
    </citation>
    <scope>NUCLEOTIDE SEQUENCE [LARGE SCALE GENOMIC DNA]</scope>
    <source>
        <strain evidence="3 4">Bolton</strain>
    </source>
</reference>
<gene>
    <name evidence="3" type="ORF">DNTS_028383</name>
</gene>
<keyword evidence="4" id="KW-1185">Reference proteome</keyword>